<keyword evidence="2" id="KW-0732">Signal</keyword>
<organism evidence="3 4">
    <name type="scientific">Oryzomonas japonica</name>
    <dbReference type="NCBI Taxonomy" id="2603858"/>
    <lineage>
        <taxon>Bacteria</taxon>
        <taxon>Pseudomonadati</taxon>
        <taxon>Thermodesulfobacteriota</taxon>
        <taxon>Desulfuromonadia</taxon>
        <taxon>Geobacterales</taxon>
        <taxon>Geobacteraceae</taxon>
        <taxon>Oryzomonas</taxon>
    </lineage>
</organism>
<dbReference type="InterPro" id="IPR011050">
    <property type="entry name" value="Pectin_lyase_fold/virulence"/>
</dbReference>
<proteinExistence type="predicted"/>
<gene>
    <name evidence="3" type="ORF">F6V25_12775</name>
</gene>
<protein>
    <recommendedName>
        <fullName evidence="1">Probable pectate lyase C</fullName>
    </recommendedName>
</protein>
<dbReference type="InterPro" id="IPR006626">
    <property type="entry name" value="PbH1"/>
</dbReference>
<evidence type="ECO:0000256" key="2">
    <source>
        <dbReference type="SAM" id="SignalP"/>
    </source>
</evidence>
<evidence type="ECO:0000256" key="1">
    <source>
        <dbReference type="ARBA" id="ARBA00016512"/>
    </source>
</evidence>
<evidence type="ECO:0000313" key="3">
    <source>
        <dbReference type="EMBL" id="KAB0664409.1"/>
    </source>
</evidence>
<dbReference type="Gene3D" id="2.60.40.10">
    <property type="entry name" value="Immunoglobulins"/>
    <property type="match status" value="1"/>
</dbReference>
<accession>A0A7J4ZNM8</accession>
<dbReference type="Proteomes" id="UP000420562">
    <property type="component" value="Unassembled WGS sequence"/>
</dbReference>
<name>A0A7J4ZNM8_9BACT</name>
<keyword evidence="4" id="KW-1185">Reference proteome</keyword>
<dbReference type="PROSITE" id="PS00018">
    <property type="entry name" value="EF_HAND_1"/>
    <property type="match status" value="1"/>
</dbReference>
<sequence>MKSQLKTTLALSSAVTAVMLFVLVALAPSAHAAFTIKVISNDRSTTPATRAPLSDYKWLVQEDNTFDAVGNVGKFNSTDSLSVSIHKSNAKVLASGTGANPVVNLPPGRYFVSVQAGNHYNVGGSPVRAEDDGGSVTVVINKFPVPLAQITVLVFNDNAPINGAWDTVENLLGDFRVYLFDQLGQQSQDAFGNPIGTTYNVNPDGTPVVDANGNASIKSKGPGYVLSKSTLIDTTFNYNAVVPNLSPGKYGIWVQPSDGRPWVQTSTIEGTPGIDNWVLAGEPNFFTETGFFGVHSFIGFVLPSDYPGDAVYPKTQFATTGTGVVTGQVVQNRIFRPPLQMGLNPGDPVPTAYIGLSDNNAANQSVFVMGCPGQVTSGPATGSSCDANARFTINGVPPGTYTLTMWDYPLDQIIDFRTIVVPPAAAGPTPVAVPVENCPTNSATYPFCPSIVFQWFGNLEGCVAVPGNDCSSGKTGLPNEVINLRLRDGSLYQTTTSNTDGTYNFPEVFPFFKWIVVESDPADMKPMGATVKVDKGGPFANTTWDPTGNNNVIPLLEQRTDPAGTMTEAMILYMDNTNVIDWSKRPYGTDETGYIFGMVSYAFTRTPLNPANATQSPWEPGIPDVEMRLYKVTGYDTAGKPLFDRTAPVATTLSDSWNKNYPTGCLDAMKKAGIDINSGGIPLDSYIDCSETMPIWNQIKPGVFDGTYLFDRDAQGNPLPAGDYVVEAVAPNGYEVIKEEDQNFILAGPVFPDINPSLPQPAALKRLQRLMQLKKPNPAVTPPACVGPDHTIPAFMTYDGTTPVPNAGQVTPLCTMKLVHLQPAQNFNADFRFFTQVPLAARIIGLVTDDLALEFRAGNPRLGDKIGPSFMPVSFQDYAGNELARTYTDEWGQYNSLIPATFWTNTPNPTGVSPNIVNIVLNPPYKADPITRQLDPKRPEPWWKPGYPTAPFPMDVWAGKITYADTPMVPLRPGVDTVAIDCSLPDGTPVINQVNGPAGGPWVETPSATSLITISSGGLVQTGNLDPTFGGTLTKNYGFGTAGDVFVTPAGSQFGSANTKKLQVVTWTDAAVVANGLTLNADGTPGAALPSGVYQLTVRRADNHKMADIGITLHVGLPAAQVRKVIPGQLIQDAIDAANSGDLILVAPGAYPENLILWKPVRLQGYGAYATTIDAGAFTPDKQAAWTAKQTAITATGPANNWLIDAQQPDYFLETGAAVYVLAPTVQTSVTLPGGTAITVNTFGPGVNQAMIDGFTLTRANLGGGVNVHANAHYLQISNNKFVSNNGTFGGGIRIGTPTAVSNTVATLYATSNNDNVRILNNEISFNGGTGFNNGSGGGIALFKGTDNYVVGNNWICGNYASLGGAGIAQQGLSNNGLIENNTILFNESFDEGAGIFLSGETPITVAGITEGVGSVVINANLLQGNKAGNLGGAIGILRFNGQDVQANPDNTLAAKWYKAEIYNNMIVNNLSASFGGGIAISDALDVTIAGNTIANNDSTGTGEVALGAVPVNVDGADAVYNLPQGAQSTPMAAGIGVQPLSTTLLNVMTDAATKAKYLNRYDTNPVIVNDIIYGNLSYYWAGFDQNVNAGVTTPPKYAIWDLGVFGDPAGATGLLNPQYSLLTRQNDPAFSFPGGRSVKPYPFNSAAPTGNNVVGDPKLVSTYRNTINATQGGAAIGNFISFNYSPISLAGNYHINAASPARGAGSVGAPVFSWNSTYLDLDFDGDSRAAPVDVGADYYNAKGDVNGDGVVNIFDVLIALQMATGNYPAAQVTAGMLNNVHVAPLSVTGRPAGGVAQYNPPAIDTVSVADALLILQRAVGVVFW</sequence>
<dbReference type="RefSeq" id="WP_151128941.1">
    <property type="nucleotide sequence ID" value="NZ_VZQZ01000008.1"/>
</dbReference>
<comment type="caution">
    <text evidence="3">The sequence shown here is derived from an EMBL/GenBank/DDBJ whole genome shotgun (WGS) entry which is preliminary data.</text>
</comment>
<dbReference type="InterPro" id="IPR012334">
    <property type="entry name" value="Pectin_lyas_fold"/>
</dbReference>
<feature type="chain" id="PRO_5029895737" description="Probable pectate lyase C" evidence="2">
    <location>
        <begin position="33"/>
        <end position="1825"/>
    </location>
</feature>
<dbReference type="SUPFAM" id="SSF51126">
    <property type="entry name" value="Pectin lyase-like"/>
    <property type="match status" value="1"/>
</dbReference>
<dbReference type="InterPro" id="IPR013783">
    <property type="entry name" value="Ig-like_fold"/>
</dbReference>
<dbReference type="EMBL" id="VZQZ01000008">
    <property type="protein sequence ID" value="KAB0664409.1"/>
    <property type="molecule type" value="Genomic_DNA"/>
</dbReference>
<dbReference type="InterPro" id="IPR018247">
    <property type="entry name" value="EF_Hand_1_Ca_BS"/>
</dbReference>
<feature type="signal peptide" evidence="2">
    <location>
        <begin position="1"/>
        <end position="32"/>
    </location>
</feature>
<reference evidence="3 4" key="1">
    <citation type="submission" date="2019-09" db="EMBL/GenBank/DDBJ databases">
        <title>Geobacter sp. Red96, a novel strain isolated from paddy soil.</title>
        <authorList>
            <person name="Xu Z."/>
            <person name="Masuda Y."/>
            <person name="Itoh H."/>
            <person name="Senoo K."/>
        </authorList>
    </citation>
    <scope>NUCLEOTIDE SEQUENCE [LARGE SCALE GENOMIC DNA]</scope>
    <source>
        <strain evidence="3 4">Red96</strain>
    </source>
</reference>
<dbReference type="Gene3D" id="2.160.20.10">
    <property type="entry name" value="Single-stranded right-handed beta-helix, Pectin lyase-like"/>
    <property type="match status" value="1"/>
</dbReference>
<evidence type="ECO:0000313" key="4">
    <source>
        <dbReference type="Proteomes" id="UP000420562"/>
    </source>
</evidence>
<dbReference type="SMART" id="SM00710">
    <property type="entry name" value="PbH1"/>
    <property type="match status" value="6"/>
</dbReference>